<dbReference type="RefSeq" id="WP_288198778.1">
    <property type="nucleotide sequence ID" value="NZ_LT608334.1"/>
</dbReference>
<protein>
    <submittedName>
        <fullName evidence="1">Bacteriophage protein (Modular protein)</fullName>
    </submittedName>
</protein>
<name>A0A212LQR0_9HYPH</name>
<gene>
    <name evidence="1" type="ORF">KL86PLE_90669</name>
</gene>
<sequence length="112" mass="11927">MSNFKFKLGAIVALTHSPETGEVIGRAEYTTTENNYLVRYRAGDGRQTEAWWGESAIRAAGEQPSDAAAAYVGEAAFVGEPLKACSPVRIVILDTLGDLNDILSKASPLPTA</sequence>
<proteinExistence type="predicted"/>
<reference evidence="1" key="1">
    <citation type="submission" date="2016-08" db="EMBL/GenBank/DDBJ databases">
        <authorList>
            <person name="Seilhamer J.J."/>
        </authorList>
    </citation>
    <scope>NUCLEOTIDE SEQUENCE</scope>
    <source>
        <strain evidence="1">86</strain>
    </source>
</reference>
<organism evidence="1">
    <name type="scientific">uncultured Pleomorphomonas sp</name>
    <dbReference type="NCBI Taxonomy" id="442121"/>
    <lineage>
        <taxon>Bacteria</taxon>
        <taxon>Pseudomonadati</taxon>
        <taxon>Pseudomonadota</taxon>
        <taxon>Alphaproteobacteria</taxon>
        <taxon>Hyphomicrobiales</taxon>
        <taxon>Pleomorphomonadaceae</taxon>
        <taxon>Pleomorphomonas</taxon>
        <taxon>environmental samples</taxon>
    </lineage>
</organism>
<dbReference type="EMBL" id="FMJD01000013">
    <property type="protein sequence ID" value="SCM79846.1"/>
    <property type="molecule type" value="Genomic_DNA"/>
</dbReference>
<evidence type="ECO:0000313" key="1">
    <source>
        <dbReference type="EMBL" id="SCM79846.1"/>
    </source>
</evidence>
<accession>A0A212LQR0</accession>
<dbReference type="AlphaFoldDB" id="A0A212LQR0"/>